<reference evidence="2" key="1">
    <citation type="submission" date="2017-02" db="UniProtKB">
        <authorList>
            <consortium name="WormBaseParasite"/>
        </authorList>
    </citation>
    <scope>IDENTIFICATION</scope>
</reference>
<accession>A0A0R3TC62</accession>
<sequence>LAKATGIGVGISEKVTLGASSSSTAATGSSSAEGSTVGGPGDQRNSLLLLGDAFDPILSTGSSLTRSRANGTTRATAQQLANEAWARVTPSCQPVYDEILDPIFDMLKKYENDYCLHLGLQGSNPRSGVRISCVQIFGIREWK</sequence>
<proteinExistence type="predicted"/>
<evidence type="ECO:0000313" key="2">
    <source>
        <dbReference type="WBParaSite" id="HNAJ_0000465101-mRNA-1"/>
    </source>
</evidence>
<feature type="region of interest" description="Disordered" evidence="1">
    <location>
        <begin position="20"/>
        <end position="44"/>
    </location>
</feature>
<evidence type="ECO:0000256" key="1">
    <source>
        <dbReference type="SAM" id="MobiDB-lite"/>
    </source>
</evidence>
<protein>
    <submittedName>
        <fullName evidence="2">Malic_M domain-containing protein</fullName>
    </submittedName>
</protein>
<organism evidence="2">
    <name type="scientific">Rodentolepis nana</name>
    <name type="common">Dwarf tapeworm</name>
    <name type="synonym">Hymenolepis nana</name>
    <dbReference type="NCBI Taxonomy" id="102285"/>
    <lineage>
        <taxon>Eukaryota</taxon>
        <taxon>Metazoa</taxon>
        <taxon>Spiralia</taxon>
        <taxon>Lophotrochozoa</taxon>
        <taxon>Platyhelminthes</taxon>
        <taxon>Cestoda</taxon>
        <taxon>Eucestoda</taxon>
        <taxon>Cyclophyllidea</taxon>
        <taxon>Hymenolepididae</taxon>
        <taxon>Rodentolepis</taxon>
    </lineage>
</organism>
<dbReference type="STRING" id="102285.A0A0R3TC62"/>
<feature type="compositionally biased region" description="Low complexity" evidence="1">
    <location>
        <begin position="20"/>
        <end position="35"/>
    </location>
</feature>
<dbReference type="WBParaSite" id="HNAJ_0000465101-mRNA-1">
    <property type="protein sequence ID" value="HNAJ_0000465101-mRNA-1"/>
    <property type="gene ID" value="HNAJ_0000465101"/>
</dbReference>
<dbReference type="AlphaFoldDB" id="A0A0R3TC62"/>
<name>A0A0R3TC62_RODNA</name>